<evidence type="ECO:0000259" key="8">
    <source>
        <dbReference type="PROSITE" id="PS51779"/>
    </source>
</evidence>
<name>A0A381V601_9ZZZZ</name>
<comment type="subcellular location">
    <subcellularLocation>
        <location evidence="1">Membrane</location>
    </subcellularLocation>
</comment>
<sequence>MSVLKKTKKNKKKQSRFNFFSKFRRRNKNKRPYKFLILVVIVALILSFVLVSLNQPIRVINIEGDFKRVSLKAFQTITLDIKNEGFLSFRQSLFRKKLESLDWVQSVQLTKEWPDTVNINVTEDDVVGIWNNELLLNSSGSLYA</sequence>
<dbReference type="InterPro" id="IPR013685">
    <property type="entry name" value="POTRA_FtsQ_type"/>
</dbReference>
<protein>
    <recommendedName>
        <fullName evidence="8">POTRA domain-containing protein</fullName>
    </recommendedName>
</protein>
<dbReference type="InterPro" id="IPR026579">
    <property type="entry name" value="FtsQ"/>
</dbReference>
<dbReference type="EMBL" id="UINC01007912">
    <property type="protein sequence ID" value="SVA35634.1"/>
    <property type="molecule type" value="Genomic_DNA"/>
</dbReference>
<organism evidence="9">
    <name type="scientific">marine metagenome</name>
    <dbReference type="NCBI Taxonomy" id="408172"/>
    <lineage>
        <taxon>unclassified sequences</taxon>
        <taxon>metagenomes</taxon>
        <taxon>ecological metagenomes</taxon>
    </lineage>
</organism>
<dbReference type="Gene3D" id="3.10.20.310">
    <property type="entry name" value="membrane protein fhac"/>
    <property type="match status" value="1"/>
</dbReference>
<dbReference type="GO" id="GO:0016020">
    <property type="term" value="C:membrane"/>
    <property type="evidence" value="ECO:0007669"/>
    <property type="project" value="UniProtKB-SubCell"/>
</dbReference>
<evidence type="ECO:0000256" key="7">
    <source>
        <dbReference type="ARBA" id="ARBA00023306"/>
    </source>
</evidence>
<dbReference type="PANTHER" id="PTHR35851:SF1">
    <property type="entry name" value="CELL DIVISION PROTEIN FTSQ"/>
    <property type="match status" value="1"/>
</dbReference>
<gene>
    <name evidence="9" type="ORF">METZ01_LOCUS88488</name>
</gene>
<reference evidence="9" key="1">
    <citation type="submission" date="2018-05" db="EMBL/GenBank/DDBJ databases">
        <authorList>
            <person name="Lanie J.A."/>
            <person name="Ng W.-L."/>
            <person name="Kazmierczak K.M."/>
            <person name="Andrzejewski T.M."/>
            <person name="Davidsen T.M."/>
            <person name="Wayne K.J."/>
            <person name="Tettelin H."/>
            <person name="Glass J.I."/>
            <person name="Rusch D."/>
            <person name="Podicherti R."/>
            <person name="Tsui H.-C.T."/>
            <person name="Winkler M.E."/>
        </authorList>
    </citation>
    <scope>NUCLEOTIDE SEQUENCE</scope>
</reference>
<proteinExistence type="predicted"/>
<dbReference type="AlphaFoldDB" id="A0A381V601"/>
<dbReference type="Pfam" id="PF08478">
    <property type="entry name" value="POTRA_1"/>
    <property type="match status" value="1"/>
</dbReference>
<evidence type="ECO:0000256" key="2">
    <source>
        <dbReference type="ARBA" id="ARBA00022475"/>
    </source>
</evidence>
<keyword evidence="7" id="KW-0131">Cell cycle</keyword>
<evidence type="ECO:0000256" key="5">
    <source>
        <dbReference type="ARBA" id="ARBA00022989"/>
    </source>
</evidence>
<dbReference type="InterPro" id="IPR034746">
    <property type="entry name" value="POTRA"/>
</dbReference>
<evidence type="ECO:0000256" key="4">
    <source>
        <dbReference type="ARBA" id="ARBA00022692"/>
    </source>
</evidence>
<dbReference type="PROSITE" id="PS51779">
    <property type="entry name" value="POTRA"/>
    <property type="match status" value="1"/>
</dbReference>
<accession>A0A381V601</accession>
<evidence type="ECO:0000256" key="6">
    <source>
        <dbReference type="ARBA" id="ARBA00023136"/>
    </source>
</evidence>
<dbReference type="PANTHER" id="PTHR35851">
    <property type="entry name" value="CELL DIVISION PROTEIN FTSQ"/>
    <property type="match status" value="1"/>
</dbReference>
<evidence type="ECO:0000256" key="1">
    <source>
        <dbReference type="ARBA" id="ARBA00004370"/>
    </source>
</evidence>
<feature type="domain" description="POTRA" evidence="8">
    <location>
        <begin position="55"/>
        <end position="124"/>
    </location>
</feature>
<evidence type="ECO:0000313" key="9">
    <source>
        <dbReference type="EMBL" id="SVA35634.1"/>
    </source>
</evidence>
<keyword evidence="6" id="KW-0472">Membrane</keyword>
<evidence type="ECO:0000256" key="3">
    <source>
        <dbReference type="ARBA" id="ARBA00022618"/>
    </source>
</evidence>
<keyword evidence="2" id="KW-1003">Cell membrane</keyword>
<keyword evidence="4" id="KW-0812">Transmembrane</keyword>
<keyword evidence="3" id="KW-0132">Cell division</keyword>
<keyword evidence="5" id="KW-1133">Transmembrane helix</keyword>
<dbReference type="GO" id="GO:0090529">
    <property type="term" value="P:cell septum assembly"/>
    <property type="evidence" value="ECO:0007669"/>
    <property type="project" value="InterPro"/>
</dbReference>
<feature type="non-terminal residue" evidence="9">
    <location>
        <position position="144"/>
    </location>
</feature>